<dbReference type="Proteomes" id="UP000217154">
    <property type="component" value="Chromosome"/>
</dbReference>
<reference evidence="1 2" key="1">
    <citation type="submission" date="2017-09" db="EMBL/GenBank/DDBJ databases">
        <title>The diverse metabolic capabilities of V. boronicumulans make it an excellent choice for continued studies on novel biodegradation.</title>
        <authorList>
            <person name="Sun S."/>
        </authorList>
    </citation>
    <scope>NUCLEOTIDE SEQUENCE [LARGE SCALE GENOMIC DNA]</scope>
    <source>
        <strain evidence="1 2">J1</strain>
    </source>
</reference>
<protein>
    <submittedName>
        <fullName evidence="1">Uncharacterized protein</fullName>
    </submittedName>
</protein>
<proteinExistence type="predicted"/>
<dbReference type="AlphaFoldDB" id="A0A250DG89"/>
<sequence>MSLEELRSGLNKAMANPEVPDFSKQLVTMVATNVFDRPRPPGAAVGDEVTLACNTQLTEQITIKSAAPMPESEREALKVVMSKDYVPLGMSNANRK</sequence>
<dbReference type="KEGG" id="vbo:CKY39_07955"/>
<name>A0A250DG89_9BURK</name>
<gene>
    <name evidence="1" type="ORF">CKY39_07955</name>
</gene>
<organism evidence="1 2">
    <name type="scientific">Variovorax boronicumulans</name>
    <dbReference type="NCBI Taxonomy" id="436515"/>
    <lineage>
        <taxon>Bacteria</taxon>
        <taxon>Pseudomonadati</taxon>
        <taxon>Pseudomonadota</taxon>
        <taxon>Betaproteobacteria</taxon>
        <taxon>Burkholderiales</taxon>
        <taxon>Comamonadaceae</taxon>
        <taxon>Variovorax</taxon>
    </lineage>
</organism>
<accession>A0A250DG89</accession>
<evidence type="ECO:0000313" key="2">
    <source>
        <dbReference type="Proteomes" id="UP000217154"/>
    </source>
</evidence>
<dbReference type="EMBL" id="CP023284">
    <property type="protein sequence ID" value="ATA53151.1"/>
    <property type="molecule type" value="Genomic_DNA"/>
</dbReference>
<evidence type="ECO:0000313" key="1">
    <source>
        <dbReference type="EMBL" id="ATA53151.1"/>
    </source>
</evidence>